<accession>A0AAP0ATR0</accession>
<reference evidence="1 2" key="1">
    <citation type="journal article" date="2022" name="Nat. Plants">
        <title>Genomes of leafy and leafless Platanthera orchids illuminate the evolution of mycoheterotrophy.</title>
        <authorList>
            <person name="Li M.H."/>
            <person name="Liu K.W."/>
            <person name="Li Z."/>
            <person name="Lu H.C."/>
            <person name="Ye Q.L."/>
            <person name="Zhang D."/>
            <person name="Wang J.Y."/>
            <person name="Li Y.F."/>
            <person name="Zhong Z.M."/>
            <person name="Liu X."/>
            <person name="Yu X."/>
            <person name="Liu D.K."/>
            <person name="Tu X.D."/>
            <person name="Liu B."/>
            <person name="Hao Y."/>
            <person name="Liao X.Y."/>
            <person name="Jiang Y.T."/>
            <person name="Sun W.H."/>
            <person name="Chen J."/>
            <person name="Chen Y.Q."/>
            <person name="Ai Y."/>
            <person name="Zhai J.W."/>
            <person name="Wu S.S."/>
            <person name="Zhou Z."/>
            <person name="Hsiao Y.Y."/>
            <person name="Wu W.L."/>
            <person name="Chen Y.Y."/>
            <person name="Lin Y.F."/>
            <person name="Hsu J.L."/>
            <person name="Li C.Y."/>
            <person name="Wang Z.W."/>
            <person name="Zhao X."/>
            <person name="Zhong W.Y."/>
            <person name="Ma X.K."/>
            <person name="Ma L."/>
            <person name="Huang J."/>
            <person name="Chen G.Z."/>
            <person name="Huang M.Z."/>
            <person name="Huang L."/>
            <person name="Peng D.H."/>
            <person name="Luo Y.B."/>
            <person name="Zou S.Q."/>
            <person name="Chen S.P."/>
            <person name="Lan S."/>
            <person name="Tsai W.C."/>
            <person name="Van de Peer Y."/>
            <person name="Liu Z.J."/>
        </authorList>
    </citation>
    <scope>NUCLEOTIDE SEQUENCE [LARGE SCALE GENOMIC DNA]</scope>
    <source>
        <strain evidence="1">Lor287</strain>
    </source>
</reference>
<dbReference type="Proteomes" id="UP001418222">
    <property type="component" value="Unassembled WGS sequence"/>
</dbReference>
<proteinExistence type="predicted"/>
<evidence type="ECO:0000313" key="1">
    <source>
        <dbReference type="EMBL" id="KAK8914356.1"/>
    </source>
</evidence>
<dbReference type="EMBL" id="JBBWWQ010000021">
    <property type="protein sequence ID" value="KAK8914356.1"/>
    <property type="molecule type" value="Genomic_DNA"/>
</dbReference>
<sequence length="179" mass="19942">MGNPYFSYDFASQNAAPPNFNFNSIDNGYLELQTSINNINSHFKTIMDYLSREDTSFSSSSSPSPPVSSCNESPDIPACLIPLEEDNYLDIPDCFLPPLEDTSIDIPVCFLPVEDDEMSRISPSEDALSERGFHQLQKLVDSKKIYSCYSTMSIHISSIFVGPTFHLFDILGNMTSSPL</sequence>
<evidence type="ECO:0000313" key="2">
    <source>
        <dbReference type="Proteomes" id="UP001418222"/>
    </source>
</evidence>
<dbReference type="AlphaFoldDB" id="A0AAP0ATR0"/>
<protein>
    <submittedName>
        <fullName evidence="1">Uncharacterized protein</fullName>
    </submittedName>
</protein>
<comment type="caution">
    <text evidence="1">The sequence shown here is derived from an EMBL/GenBank/DDBJ whole genome shotgun (WGS) entry which is preliminary data.</text>
</comment>
<organism evidence="1 2">
    <name type="scientific">Platanthera zijinensis</name>
    <dbReference type="NCBI Taxonomy" id="2320716"/>
    <lineage>
        <taxon>Eukaryota</taxon>
        <taxon>Viridiplantae</taxon>
        <taxon>Streptophyta</taxon>
        <taxon>Embryophyta</taxon>
        <taxon>Tracheophyta</taxon>
        <taxon>Spermatophyta</taxon>
        <taxon>Magnoliopsida</taxon>
        <taxon>Liliopsida</taxon>
        <taxon>Asparagales</taxon>
        <taxon>Orchidaceae</taxon>
        <taxon>Orchidoideae</taxon>
        <taxon>Orchideae</taxon>
        <taxon>Orchidinae</taxon>
        <taxon>Platanthera</taxon>
    </lineage>
</organism>
<keyword evidence="2" id="KW-1185">Reference proteome</keyword>
<gene>
    <name evidence="1" type="ORF">KSP39_PZI023484</name>
</gene>
<name>A0AAP0ATR0_9ASPA</name>